<dbReference type="Pfam" id="PF07730">
    <property type="entry name" value="HisKA_3"/>
    <property type="match status" value="1"/>
</dbReference>
<evidence type="ECO:0000256" key="4">
    <source>
        <dbReference type="ARBA" id="ARBA00022679"/>
    </source>
</evidence>
<evidence type="ECO:0000256" key="3">
    <source>
        <dbReference type="ARBA" id="ARBA00022553"/>
    </source>
</evidence>
<dbReference type="SUPFAM" id="SSF55874">
    <property type="entry name" value="ATPase domain of HSP90 chaperone/DNA topoisomerase II/histidine kinase"/>
    <property type="match status" value="1"/>
</dbReference>
<dbReference type="InterPro" id="IPR011990">
    <property type="entry name" value="TPR-like_helical_dom_sf"/>
</dbReference>
<dbReference type="Gene3D" id="1.20.5.1930">
    <property type="match status" value="1"/>
</dbReference>
<sequence>MLVRYLLCSILIASEVSSTQAQNPTLDTLIGKIGRLRHENASLSRDTTLILTLSLLTERLYNQNNPQADAYLDTLQTTTRQLPWAKGEGLYLRALGKKHDVQGKYPVAFDYYSQAIAALEKVGGDPYELTYAYILAAFVLNNNGMTDKCITYLQKALPLARSTHNTNNLCWILDFFGDYNYYDSFGVRNYRKALYYYKEVEKYLPRSTSPNLQADNPHGLANCYLRLGDEKKAEAYRNKALEVARKINNRVVIFAIYADLAAIHEDKAEYAQAIAYRQQSLDFARQSGWKEMESRAENYLYQTYKRAGDYRNALRYFEQHKAHEDSLGRYDVQKQYAELQTRYQAEKQQLRIQELENESLIQLRNFLGLSLLLGVLVLSVVGWTNRRLRAKNELLLTKTREIEEAQARGQTLERKRVAGELHDNLNTKVAAIRWRLEAMSKKGWTPLDQKIHGELLGMMNDVYADIRLISHNLLPVELETQGLSSALQKLVATLNASNRIKFYYVGSGQEQRLSPHLEHQLYSVALELVNNIIKHSKAQKAWISLTYQSEATILTVSDNGVGFDTQAYAEGVGLRNISTRVESLKGTWQVDSKPALGTKIIVEVPTT</sequence>
<dbReference type="InterPro" id="IPR003594">
    <property type="entry name" value="HATPase_dom"/>
</dbReference>
<dbReference type="PANTHER" id="PTHR24421">
    <property type="entry name" value="NITRATE/NITRITE SENSOR PROTEIN NARX-RELATED"/>
    <property type="match status" value="1"/>
</dbReference>
<dbReference type="Gene3D" id="1.25.40.10">
    <property type="entry name" value="Tetratricopeptide repeat domain"/>
    <property type="match status" value="2"/>
</dbReference>
<dbReference type="InterPro" id="IPR019734">
    <property type="entry name" value="TPR_rpt"/>
</dbReference>
<keyword evidence="5" id="KW-0547">Nucleotide-binding</keyword>
<evidence type="ECO:0000313" key="13">
    <source>
        <dbReference type="Proteomes" id="UP000557307"/>
    </source>
</evidence>
<keyword evidence="6 12" id="KW-0418">Kinase</keyword>
<keyword evidence="4" id="KW-0808">Transferase</keyword>
<dbReference type="GO" id="GO:0016020">
    <property type="term" value="C:membrane"/>
    <property type="evidence" value="ECO:0007669"/>
    <property type="project" value="InterPro"/>
</dbReference>
<dbReference type="PROSITE" id="PS50109">
    <property type="entry name" value="HIS_KIN"/>
    <property type="match status" value="1"/>
</dbReference>
<dbReference type="GO" id="GO:0000155">
    <property type="term" value="F:phosphorelay sensor kinase activity"/>
    <property type="evidence" value="ECO:0007669"/>
    <property type="project" value="InterPro"/>
</dbReference>
<keyword evidence="7" id="KW-0067">ATP-binding</keyword>
<feature type="domain" description="Histidine kinase" evidence="11">
    <location>
        <begin position="420"/>
        <end position="607"/>
    </location>
</feature>
<protein>
    <recommendedName>
        <fullName evidence="2">histidine kinase</fullName>
        <ecNumber evidence="2">2.7.13.3</ecNumber>
    </recommendedName>
</protein>
<evidence type="ECO:0000259" key="11">
    <source>
        <dbReference type="PROSITE" id="PS50109"/>
    </source>
</evidence>
<evidence type="ECO:0000256" key="6">
    <source>
        <dbReference type="ARBA" id="ARBA00022777"/>
    </source>
</evidence>
<evidence type="ECO:0000256" key="7">
    <source>
        <dbReference type="ARBA" id="ARBA00022840"/>
    </source>
</evidence>
<dbReference type="SMART" id="SM00028">
    <property type="entry name" value="TPR"/>
    <property type="match status" value="5"/>
</dbReference>
<dbReference type="InterPro" id="IPR036890">
    <property type="entry name" value="HATPase_C_sf"/>
</dbReference>
<dbReference type="AlphaFoldDB" id="A0A840U4U1"/>
<keyword evidence="13" id="KW-1185">Reference proteome</keyword>
<evidence type="ECO:0000256" key="5">
    <source>
        <dbReference type="ARBA" id="ARBA00022741"/>
    </source>
</evidence>
<dbReference type="SUPFAM" id="SSF48452">
    <property type="entry name" value="TPR-like"/>
    <property type="match status" value="2"/>
</dbReference>
<dbReference type="EC" id="2.7.13.3" evidence="2"/>
<dbReference type="RefSeq" id="WP_184179339.1">
    <property type="nucleotide sequence ID" value="NZ_JACHGF010000016.1"/>
</dbReference>
<accession>A0A840U4U1</accession>
<evidence type="ECO:0000256" key="9">
    <source>
        <dbReference type="SAM" id="Coils"/>
    </source>
</evidence>
<keyword evidence="9" id="KW-0175">Coiled coil</keyword>
<feature type="chain" id="PRO_5032299251" description="histidine kinase" evidence="10">
    <location>
        <begin position="22"/>
        <end position="607"/>
    </location>
</feature>
<dbReference type="Pfam" id="PF13424">
    <property type="entry name" value="TPR_12"/>
    <property type="match status" value="1"/>
</dbReference>
<keyword evidence="8" id="KW-0902">Two-component regulatory system</keyword>
<evidence type="ECO:0000313" key="12">
    <source>
        <dbReference type="EMBL" id="MBB5287338.1"/>
    </source>
</evidence>
<reference evidence="12 13" key="1">
    <citation type="submission" date="2020-08" db="EMBL/GenBank/DDBJ databases">
        <title>Genomic Encyclopedia of Type Strains, Phase IV (KMG-IV): sequencing the most valuable type-strain genomes for metagenomic binning, comparative biology and taxonomic classification.</title>
        <authorList>
            <person name="Goeker M."/>
        </authorList>
    </citation>
    <scope>NUCLEOTIDE SEQUENCE [LARGE SCALE GENOMIC DNA]</scope>
    <source>
        <strain evidence="12 13">DSM 105074</strain>
    </source>
</reference>
<comment type="catalytic activity">
    <reaction evidence="1">
        <text>ATP + protein L-histidine = ADP + protein N-phospho-L-histidine.</text>
        <dbReference type="EC" id="2.7.13.3"/>
    </reaction>
</comment>
<dbReference type="EMBL" id="JACHGF010000016">
    <property type="protein sequence ID" value="MBB5287338.1"/>
    <property type="molecule type" value="Genomic_DNA"/>
</dbReference>
<evidence type="ECO:0000256" key="1">
    <source>
        <dbReference type="ARBA" id="ARBA00000085"/>
    </source>
</evidence>
<dbReference type="InterPro" id="IPR005467">
    <property type="entry name" value="His_kinase_dom"/>
</dbReference>
<evidence type="ECO:0000256" key="10">
    <source>
        <dbReference type="SAM" id="SignalP"/>
    </source>
</evidence>
<comment type="caution">
    <text evidence="12">The sequence shown here is derived from an EMBL/GenBank/DDBJ whole genome shotgun (WGS) entry which is preliminary data.</text>
</comment>
<gene>
    <name evidence="12" type="ORF">HNQ92_005501</name>
</gene>
<dbReference type="Proteomes" id="UP000557307">
    <property type="component" value="Unassembled WGS sequence"/>
</dbReference>
<dbReference type="Gene3D" id="3.30.565.10">
    <property type="entry name" value="Histidine kinase-like ATPase, C-terminal domain"/>
    <property type="match status" value="1"/>
</dbReference>
<feature type="signal peptide" evidence="10">
    <location>
        <begin position="1"/>
        <end position="21"/>
    </location>
</feature>
<dbReference type="GO" id="GO:0046983">
    <property type="term" value="F:protein dimerization activity"/>
    <property type="evidence" value="ECO:0007669"/>
    <property type="project" value="InterPro"/>
</dbReference>
<evidence type="ECO:0000256" key="8">
    <source>
        <dbReference type="ARBA" id="ARBA00023012"/>
    </source>
</evidence>
<dbReference type="PANTHER" id="PTHR24421:SF10">
    <property type="entry name" value="NITRATE_NITRITE SENSOR PROTEIN NARQ"/>
    <property type="match status" value="1"/>
</dbReference>
<dbReference type="GO" id="GO:0005524">
    <property type="term" value="F:ATP binding"/>
    <property type="evidence" value="ECO:0007669"/>
    <property type="project" value="UniProtKB-KW"/>
</dbReference>
<dbReference type="CDD" id="cd16917">
    <property type="entry name" value="HATPase_UhpB-NarQ-NarX-like"/>
    <property type="match status" value="1"/>
</dbReference>
<evidence type="ECO:0000256" key="2">
    <source>
        <dbReference type="ARBA" id="ARBA00012438"/>
    </source>
</evidence>
<dbReference type="SMART" id="SM00387">
    <property type="entry name" value="HATPase_c"/>
    <property type="match status" value="1"/>
</dbReference>
<keyword evidence="3" id="KW-0597">Phosphoprotein</keyword>
<feature type="coiled-coil region" evidence="9">
    <location>
        <begin position="388"/>
        <end position="415"/>
    </location>
</feature>
<proteinExistence type="predicted"/>
<keyword evidence="10" id="KW-0732">Signal</keyword>
<name>A0A840U4U1_9BACT</name>
<dbReference type="Pfam" id="PF02518">
    <property type="entry name" value="HATPase_c"/>
    <property type="match status" value="1"/>
</dbReference>
<organism evidence="12 13">
    <name type="scientific">Rhabdobacter roseus</name>
    <dbReference type="NCBI Taxonomy" id="1655419"/>
    <lineage>
        <taxon>Bacteria</taxon>
        <taxon>Pseudomonadati</taxon>
        <taxon>Bacteroidota</taxon>
        <taxon>Cytophagia</taxon>
        <taxon>Cytophagales</taxon>
        <taxon>Cytophagaceae</taxon>
        <taxon>Rhabdobacter</taxon>
    </lineage>
</organism>
<dbReference type="InterPro" id="IPR050482">
    <property type="entry name" value="Sensor_HK_TwoCompSys"/>
</dbReference>
<dbReference type="InterPro" id="IPR011712">
    <property type="entry name" value="Sig_transdc_His_kin_sub3_dim/P"/>
</dbReference>